<evidence type="ECO:0000256" key="2">
    <source>
        <dbReference type="ARBA" id="ARBA00022490"/>
    </source>
</evidence>
<dbReference type="NCBIfam" id="TIGR02432">
    <property type="entry name" value="lysidine_TilS_N"/>
    <property type="match status" value="1"/>
</dbReference>
<evidence type="ECO:0000256" key="6">
    <source>
        <dbReference type="ARBA" id="ARBA00022840"/>
    </source>
</evidence>
<dbReference type="SUPFAM" id="SSF52402">
    <property type="entry name" value="Adenine nucleotide alpha hydrolases-like"/>
    <property type="match status" value="1"/>
</dbReference>
<dbReference type="GO" id="GO:0032267">
    <property type="term" value="F:tRNA(Ile)-lysidine synthase activity"/>
    <property type="evidence" value="ECO:0007669"/>
    <property type="project" value="UniProtKB-EC"/>
</dbReference>
<sequence>MEEKLLQYISDNGLIMAGDRILIGVSGGADSLALLYFLKKYQGLLNIEIAAAHLNHKIRGKAAEEDHAFVKEYCIKQSILLYDKSVEVVQLAKKNKISLEEAGREARYAFFKELQSSKAYNKLALGHHLNDQAETVLMRLIRGTGIKGAAGMLSETKGESNIIRPLLCVDKETVISYCQKNGLSYRTDDTNFEADVTRNKLRLEILPQLRGINPRVEEHLAEFALLAHEHEQFLQNSVAELSVNMITKKSNRVYLNLEMWRQQLPLLQKELLRHMILQLKGSLKEIEYNHILCVKQLLLSEKTVWELHLPHGMQAVRRYDLFWIETKKVAVIPKMGCYELLPDKAYYFAKEGLWIKLTVVREESIKNSKELKNHSEKYFDYGKIRGKLYLRNRRPGDFFNPVGIIGRKKIKDYFIDRKIEREKRDAVPLLAVGSEIIWILGYAINRNYQVSAETKSVLKVQYQIIGEKFGV</sequence>
<dbReference type="HAMAP" id="MF_01161">
    <property type="entry name" value="tRNA_Ile_lys_synt"/>
    <property type="match status" value="1"/>
</dbReference>
<evidence type="ECO:0000256" key="8">
    <source>
        <dbReference type="HAMAP-Rule" id="MF_01161"/>
    </source>
</evidence>
<protein>
    <recommendedName>
        <fullName evidence="8">tRNA(Ile)-lysidine synthase</fullName>
        <ecNumber evidence="8">6.3.4.19</ecNumber>
    </recommendedName>
    <alternativeName>
        <fullName evidence="8">tRNA(Ile)-2-lysyl-cytidine synthase</fullName>
    </alternativeName>
    <alternativeName>
        <fullName evidence="8">tRNA(Ile)-lysidine synthetase</fullName>
    </alternativeName>
</protein>
<evidence type="ECO:0000256" key="5">
    <source>
        <dbReference type="ARBA" id="ARBA00022741"/>
    </source>
</evidence>
<dbReference type="AlphaFoldDB" id="A0A4P9C7I4"/>
<evidence type="ECO:0000256" key="1">
    <source>
        <dbReference type="ARBA" id="ARBA00004496"/>
    </source>
</evidence>
<evidence type="ECO:0000313" key="11">
    <source>
        <dbReference type="Proteomes" id="UP000218387"/>
    </source>
</evidence>
<keyword evidence="6 8" id="KW-0067">ATP-binding</keyword>
<dbReference type="InterPro" id="IPR012795">
    <property type="entry name" value="tRNA_Ile_lys_synt_N"/>
</dbReference>
<dbReference type="InterPro" id="IPR012094">
    <property type="entry name" value="tRNA_Ile_lys_synt"/>
</dbReference>
<feature type="domain" description="Lysidine-tRNA(Ile) synthetase C-terminal" evidence="9">
    <location>
        <begin position="388"/>
        <end position="460"/>
    </location>
</feature>
<dbReference type="SUPFAM" id="SSF82829">
    <property type="entry name" value="MesJ substrate recognition domain-like"/>
    <property type="match status" value="1"/>
</dbReference>
<comment type="similarity">
    <text evidence="8">Belongs to the tRNA(Ile)-lysidine synthase family.</text>
</comment>
<dbReference type="NCBIfam" id="TIGR02433">
    <property type="entry name" value="lysidine_TilS_C"/>
    <property type="match status" value="1"/>
</dbReference>
<dbReference type="Pfam" id="PF01171">
    <property type="entry name" value="ATP_bind_3"/>
    <property type="match status" value="1"/>
</dbReference>
<comment type="subcellular location">
    <subcellularLocation>
        <location evidence="1 8">Cytoplasm</location>
    </subcellularLocation>
</comment>
<dbReference type="GO" id="GO:0006400">
    <property type="term" value="P:tRNA modification"/>
    <property type="evidence" value="ECO:0007669"/>
    <property type="project" value="UniProtKB-UniRule"/>
</dbReference>
<dbReference type="RefSeq" id="WP_096920251.1">
    <property type="nucleotide sequence ID" value="NZ_CP029487.1"/>
</dbReference>
<dbReference type="PANTHER" id="PTHR43033">
    <property type="entry name" value="TRNA(ILE)-LYSIDINE SYNTHASE-RELATED"/>
    <property type="match status" value="1"/>
</dbReference>
<reference evidence="10 11" key="1">
    <citation type="submission" date="2018-05" db="EMBL/GenBank/DDBJ databases">
        <title>Genome comparison of Eubacterium sp.</title>
        <authorList>
            <person name="Feng Y."/>
            <person name="Sanchez-Andrea I."/>
            <person name="Stams A.J.M."/>
            <person name="De Vos W.M."/>
        </authorList>
    </citation>
    <scope>NUCLEOTIDE SEQUENCE [LARGE SCALE GENOMIC DNA]</scope>
    <source>
        <strain evidence="10 11">YI</strain>
    </source>
</reference>
<dbReference type="GO" id="GO:0005524">
    <property type="term" value="F:ATP binding"/>
    <property type="evidence" value="ECO:0007669"/>
    <property type="project" value="UniProtKB-UniRule"/>
</dbReference>
<evidence type="ECO:0000256" key="4">
    <source>
        <dbReference type="ARBA" id="ARBA00022694"/>
    </source>
</evidence>
<dbReference type="InterPro" id="IPR014729">
    <property type="entry name" value="Rossmann-like_a/b/a_fold"/>
</dbReference>
<organism evidence="10 11">
    <name type="scientific">Eubacterium maltosivorans</name>
    <dbReference type="NCBI Taxonomy" id="2041044"/>
    <lineage>
        <taxon>Bacteria</taxon>
        <taxon>Bacillati</taxon>
        <taxon>Bacillota</taxon>
        <taxon>Clostridia</taxon>
        <taxon>Eubacteriales</taxon>
        <taxon>Eubacteriaceae</taxon>
        <taxon>Eubacterium</taxon>
    </lineage>
</organism>
<evidence type="ECO:0000313" key="10">
    <source>
        <dbReference type="EMBL" id="QCT71488.1"/>
    </source>
</evidence>
<evidence type="ECO:0000256" key="7">
    <source>
        <dbReference type="ARBA" id="ARBA00048539"/>
    </source>
</evidence>
<gene>
    <name evidence="8 10" type="primary">tilS</name>
    <name evidence="10" type="ORF">CPZ25_009155</name>
</gene>
<evidence type="ECO:0000256" key="3">
    <source>
        <dbReference type="ARBA" id="ARBA00022598"/>
    </source>
</evidence>
<proteinExistence type="inferred from homology"/>
<keyword evidence="3 8" id="KW-0436">Ligase</keyword>
<dbReference type="SMART" id="SM00977">
    <property type="entry name" value="TilS_C"/>
    <property type="match status" value="1"/>
</dbReference>
<dbReference type="KEGG" id="emt:CPZ25_009155"/>
<comment type="function">
    <text evidence="8">Ligates lysine onto the cytidine present at position 34 of the AUA codon-specific tRNA(Ile) that contains the anticodon CAU, in an ATP-dependent manner. Cytidine is converted to lysidine, thus changing the amino acid specificity of the tRNA from methionine to isoleucine.</text>
</comment>
<dbReference type="GO" id="GO:0005737">
    <property type="term" value="C:cytoplasm"/>
    <property type="evidence" value="ECO:0007669"/>
    <property type="project" value="UniProtKB-SubCell"/>
</dbReference>
<dbReference type="SUPFAM" id="SSF56037">
    <property type="entry name" value="PheT/TilS domain"/>
    <property type="match status" value="1"/>
</dbReference>
<feature type="binding site" evidence="8">
    <location>
        <begin position="26"/>
        <end position="31"/>
    </location>
    <ligand>
        <name>ATP</name>
        <dbReference type="ChEBI" id="CHEBI:30616"/>
    </ligand>
</feature>
<dbReference type="Pfam" id="PF11734">
    <property type="entry name" value="TilS_C"/>
    <property type="match status" value="1"/>
</dbReference>
<keyword evidence="2 8" id="KW-0963">Cytoplasm</keyword>
<dbReference type="PANTHER" id="PTHR43033:SF1">
    <property type="entry name" value="TRNA(ILE)-LYSIDINE SYNTHASE-RELATED"/>
    <property type="match status" value="1"/>
</dbReference>
<name>A0A4P9C7I4_EUBML</name>
<dbReference type="Gene3D" id="3.40.50.620">
    <property type="entry name" value="HUPs"/>
    <property type="match status" value="1"/>
</dbReference>
<dbReference type="Gene3D" id="3.30.465.60">
    <property type="match status" value="1"/>
</dbReference>
<accession>A0A4P9C7I4</accession>
<keyword evidence="11" id="KW-1185">Reference proteome</keyword>
<comment type="catalytic activity">
    <reaction evidence="7 8">
        <text>cytidine(34) in tRNA(Ile2) + L-lysine + ATP = lysidine(34) in tRNA(Ile2) + AMP + diphosphate + H(+)</text>
        <dbReference type="Rhea" id="RHEA:43744"/>
        <dbReference type="Rhea" id="RHEA-COMP:10625"/>
        <dbReference type="Rhea" id="RHEA-COMP:10670"/>
        <dbReference type="ChEBI" id="CHEBI:15378"/>
        <dbReference type="ChEBI" id="CHEBI:30616"/>
        <dbReference type="ChEBI" id="CHEBI:32551"/>
        <dbReference type="ChEBI" id="CHEBI:33019"/>
        <dbReference type="ChEBI" id="CHEBI:82748"/>
        <dbReference type="ChEBI" id="CHEBI:83665"/>
        <dbReference type="ChEBI" id="CHEBI:456215"/>
        <dbReference type="EC" id="6.3.4.19"/>
    </reaction>
</comment>
<keyword evidence="4 8" id="KW-0819">tRNA processing</keyword>
<dbReference type="CDD" id="cd01992">
    <property type="entry name" value="TilS_N"/>
    <property type="match status" value="1"/>
</dbReference>
<dbReference type="Proteomes" id="UP000218387">
    <property type="component" value="Chromosome"/>
</dbReference>
<comment type="domain">
    <text evidence="8">The N-terminal region contains the highly conserved SGGXDS motif, predicted to be a P-loop motif involved in ATP binding.</text>
</comment>
<dbReference type="EMBL" id="CP029487">
    <property type="protein sequence ID" value="QCT71488.1"/>
    <property type="molecule type" value="Genomic_DNA"/>
</dbReference>
<dbReference type="InterPro" id="IPR012796">
    <property type="entry name" value="Lysidine-tRNA-synth_C"/>
</dbReference>
<dbReference type="EC" id="6.3.4.19" evidence="8"/>
<keyword evidence="5 8" id="KW-0547">Nucleotide-binding</keyword>
<dbReference type="InterPro" id="IPR011063">
    <property type="entry name" value="TilS/TtcA_N"/>
</dbReference>
<evidence type="ECO:0000259" key="9">
    <source>
        <dbReference type="SMART" id="SM00977"/>
    </source>
</evidence>